<organism evidence="1 2">
    <name type="scientific">Ameca splendens</name>
    <dbReference type="NCBI Taxonomy" id="208324"/>
    <lineage>
        <taxon>Eukaryota</taxon>
        <taxon>Metazoa</taxon>
        <taxon>Chordata</taxon>
        <taxon>Craniata</taxon>
        <taxon>Vertebrata</taxon>
        <taxon>Euteleostomi</taxon>
        <taxon>Actinopterygii</taxon>
        <taxon>Neopterygii</taxon>
        <taxon>Teleostei</taxon>
        <taxon>Neoteleostei</taxon>
        <taxon>Acanthomorphata</taxon>
        <taxon>Ovalentaria</taxon>
        <taxon>Atherinomorphae</taxon>
        <taxon>Cyprinodontiformes</taxon>
        <taxon>Goodeidae</taxon>
        <taxon>Ameca</taxon>
    </lineage>
</organism>
<evidence type="ECO:0000313" key="2">
    <source>
        <dbReference type="Proteomes" id="UP001469553"/>
    </source>
</evidence>
<proteinExistence type="predicted"/>
<reference evidence="1 2" key="1">
    <citation type="submission" date="2021-06" db="EMBL/GenBank/DDBJ databases">
        <authorList>
            <person name="Palmer J.M."/>
        </authorList>
    </citation>
    <scope>NUCLEOTIDE SEQUENCE [LARGE SCALE GENOMIC DNA]</scope>
    <source>
        <strain evidence="1 2">AS_MEX2019</strain>
        <tissue evidence="1">Muscle</tissue>
    </source>
</reference>
<protein>
    <submittedName>
        <fullName evidence="1">Uncharacterized protein</fullName>
    </submittedName>
</protein>
<dbReference type="Proteomes" id="UP001469553">
    <property type="component" value="Unassembled WGS sequence"/>
</dbReference>
<gene>
    <name evidence="1" type="ORF">AMECASPLE_016999</name>
</gene>
<comment type="caution">
    <text evidence="1">The sequence shown here is derived from an EMBL/GenBank/DDBJ whole genome shotgun (WGS) entry which is preliminary data.</text>
</comment>
<evidence type="ECO:0000313" key="1">
    <source>
        <dbReference type="EMBL" id="MEQ2283974.1"/>
    </source>
</evidence>
<keyword evidence="2" id="KW-1185">Reference proteome</keyword>
<dbReference type="EMBL" id="JAHRIP010010661">
    <property type="protein sequence ID" value="MEQ2283974.1"/>
    <property type="molecule type" value="Genomic_DNA"/>
</dbReference>
<accession>A0ABV0XR60</accession>
<sequence length="107" mass="12303">MLTVTESPSINCLHPLVLAESHGSWCASPWTCWQSITGQSKDTVMFLDCERKPEDAHYQARIQTQVLCFLSNPKNSTLQIWKPFSTKILAERQQCYQLPHHVASDWK</sequence>
<name>A0ABV0XR60_9TELE</name>